<accession>U7D6U7</accession>
<sequence length="95" mass="10763">MSRLHSIISAPLITEKTVEQQQEGKYAFKVRKDSTKVEIKEAVEKLFDVTVVSVNTANYTGKTKRVGRSVGKRSDWKKAYVQLQDGESIKEFGEL</sequence>
<dbReference type="InterPro" id="IPR013025">
    <property type="entry name" value="Ribosomal_uL23-like"/>
</dbReference>
<evidence type="ECO:0000256" key="6">
    <source>
        <dbReference type="HAMAP-Rule" id="MF_01369"/>
    </source>
</evidence>
<dbReference type="InterPro" id="IPR012678">
    <property type="entry name" value="Ribosomal_uL23/eL15/eS24_sf"/>
</dbReference>
<dbReference type="GO" id="GO:0005840">
    <property type="term" value="C:ribosome"/>
    <property type="evidence" value="ECO:0007669"/>
    <property type="project" value="UniProtKB-KW"/>
</dbReference>
<reference evidence="7 8" key="1">
    <citation type="journal article" date="2013" name="Environ. Microbiol.">
        <title>Genome analysis of Chitinivibrio alkaliphilus gen. nov., sp. nov., a novel extremely haloalkaliphilic anaerobic chitinolytic bacterium from the candidate phylum Termite Group 3.</title>
        <authorList>
            <person name="Sorokin D.Y."/>
            <person name="Gumerov V.M."/>
            <person name="Rakitin A.L."/>
            <person name="Beletsky A.V."/>
            <person name="Damste J.S."/>
            <person name="Muyzer G."/>
            <person name="Mardanov A.V."/>
            <person name="Ravin N.V."/>
        </authorList>
    </citation>
    <scope>NUCLEOTIDE SEQUENCE [LARGE SCALE GENOMIC DNA]</scope>
    <source>
        <strain evidence="7 8">ACht1</strain>
    </source>
</reference>
<dbReference type="HAMAP" id="MF_01369_B">
    <property type="entry name" value="Ribosomal_uL23_B"/>
    <property type="match status" value="1"/>
</dbReference>
<dbReference type="NCBIfam" id="NF004366">
    <property type="entry name" value="PRK05738.3-2"/>
    <property type="match status" value="1"/>
</dbReference>
<comment type="subunit">
    <text evidence="6">Part of the 50S ribosomal subunit. Contacts protein L29, and trigger factor when it is bound to the ribosome.</text>
</comment>
<dbReference type="eggNOG" id="COG0089">
    <property type="taxonomic scope" value="Bacteria"/>
</dbReference>
<dbReference type="GO" id="GO:0003735">
    <property type="term" value="F:structural constituent of ribosome"/>
    <property type="evidence" value="ECO:0007669"/>
    <property type="project" value="InterPro"/>
</dbReference>
<evidence type="ECO:0000256" key="4">
    <source>
        <dbReference type="ARBA" id="ARBA00022980"/>
    </source>
</evidence>
<dbReference type="PANTHER" id="PTHR11620">
    <property type="entry name" value="60S RIBOSOMAL PROTEIN L23A"/>
    <property type="match status" value="1"/>
</dbReference>
<dbReference type="EMBL" id="ASJR01000015">
    <property type="protein sequence ID" value="ERP31291.1"/>
    <property type="molecule type" value="Genomic_DNA"/>
</dbReference>
<dbReference type="OrthoDB" id="9793353at2"/>
<evidence type="ECO:0000256" key="3">
    <source>
        <dbReference type="ARBA" id="ARBA00022884"/>
    </source>
</evidence>
<protein>
    <recommendedName>
        <fullName evidence="6">Large ribosomal subunit protein uL23</fullName>
    </recommendedName>
</protein>
<dbReference type="GO" id="GO:0019843">
    <property type="term" value="F:rRNA binding"/>
    <property type="evidence" value="ECO:0007669"/>
    <property type="project" value="UniProtKB-UniRule"/>
</dbReference>
<dbReference type="AlphaFoldDB" id="U7D6U7"/>
<organism evidence="7 8">
    <name type="scientific">Chitinivibrio alkaliphilus ACht1</name>
    <dbReference type="NCBI Taxonomy" id="1313304"/>
    <lineage>
        <taxon>Bacteria</taxon>
        <taxon>Pseudomonadati</taxon>
        <taxon>Fibrobacterota</taxon>
        <taxon>Chitinivibrionia</taxon>
        <taxon>Chitinivibrionales</taxon>
        <taxon>Chitinivibrionaceae</taxon>
        <taxon>Chitinivibrio</taxon>
    </lineage>
</organism>
<gene>
    <name evidence="6" type="primary">rplW</name>
    <name evidence="7" type="ORF">CALK_1780</name>
</gene>
<dbReference type="Proteomes" id="UP000017148">
    <property type="component" value="Unassembled WGS sequence"/>
</dbReference>
<dbReference type="PATRIC" id="fig|1313304.3.peg.1696"/>
<comment type="function">
    <text evidence="6">One of the early assembly proteins it binds 23S rRNA. One of the proteins that surrounds the polypeptide exit tunnel on the outside of the ribosome. Forms the main docking site for trigger factor binding to the ribosome.</text>
</comment>
<dbReference type="STRING" id="1313304.CALK_1780"/>
<dbReference type="FunFam" id="3.30.70.330:FF:000001">
    <property type="entry name" value="50S ribosomal protein L23"/>
    <property type="match status" value="1"/>
</dbReference>
<evidence type="ECO:0000256" key="1">
    <source>
        <dbReference type="ARBA" id="ARBA00006700"/>
    </source>
</evidence>
<evidence type="ECO:0000256" key="2">
    <source>
        <dbReference type="ARBA" id="ARBA00022730"/>
    </source>
</evidence>
<proteinExistence type="inferred from homology"/>
<dbReference type="GO" id="GO:0006412">
    <property type="term" value="P:translation"/>
    <property type="evidence" value="ECO:0007669"/>
    <property type="project" value="UniProtKB-UniRule"/>
</dbReference>
<keyword evidence="2 6" id="KW-0699">rRNA-binding</keyword>
<dbReference type="Pfam" id="PF00276">
    <property type="entry name" value="Ribosomal_L23"/>
    <property type="match status" value="1"/>
</dbReference>
<keyword evidence="4 6" id="KW-0689">Ribosomal protein</keyword>
<evidence type="ECO:0000256" key="5">
    <source>
        <dbReference type="ARBA" id="ARBA00023274"/>
    </source>
</evidence>
<dbReference type="RefSeq" id="WP_022637214.1">
    <property type="nucleotide sequence ID" value="NZ_ASJR01000015.1"/>
</dbReference>
<keyword evidence="8" id="KW-1185">Reference proteome</keyword>
<keyword evidence="3 6" id="KW-0694">RNA-binding</keyword>
<dbReference type="NCBIfam" id="NF004359">
    <property type="entry name" value="PRK05738.1-3"/>
    <property type="match status" value="1"/>
</dbReference>
<dbReference type="NCBIfam" id="NF004363">
    <property type="entry name" value="PRK05738.2-4"/>
    <property type="match status" value="1"/>
</dbReference>
<keyword evidence="5 6" id="KW-0687">Ribonucleoprotein</keyword>
<evidence type="ECO:0000313" key="7">
    <source>
        <dbReference type="EMBL" id="ERP31291.1"/>
    </source>
</evidence>
<comment type="similarity">
    <text evidence="1 6">Belongs to the universal ribosomal protein uL23 family.</text>
</comment>
<comment type="caution">
    <text evidence="7">The sequence shown here is derived from an EMBL/GenBank/DDBJ whole genome shotgun (WGS) entry which is preliminary data.</text>
</comment>
<dbReference type="Gene3D" id="3.30.70.330">
    <property type="match status" value="1"/>
</dbReference>
<dbReference type="SUPFAM" id="SSF54189">
    <property type="entry name" value="Ribosomal proteins S24e, L23 and L15e"/>
    <property type="match status" value="1"/>
</dbReference>
<dbReference type="GO" id="GO:1990904">
    <property type="term" value="C:ribonucleoprotein complex"/>
    <property type="evidence" value="ECO:0007669"/>
    <property type="project" value="UniProtKB-KW"/>
</dbReference>
<dbReference type="InterPro" id="IPR012677">
    <property type="entry name" value="Nucleotide-bd_a/b_plait_sf"/>
</dbReference>
<evidence type="ECO:0000313" key="8">
    <source>
        <dbReference type="Proteomes" id="UP000017148"/>
    </source>
</evidence>
<name>U7D6U7_9BACT</name>